<comment type="caution">
    <text evidence="5">The sequence shown here is derived from an EMBL/GenBank/DDBJ whole genome shotgun (WGS) entry which is preliminary data.</text>
</comment>
<dbReference type="InterPro" id="IPR036291">
    <property type="entry name" value="NAD(P)-bd_dom_sf"/>
</dbReference>
<keyword evidence="2" id="KW-0560">Oxidoreductase</keyword>
<reference evidence="6" key="1">
    <citation type="submission" date="2017-09" db="EMBL/GenBank/DDBJ databases">
        <title>Depth-based differentiation of microbial function through sediment-hosted aquifers and enrichment of novel symbionts in the deep terrestrial subsurface.</title>
        <authorList>
            <person name="Probst A.J."/>
            <person name="Ladd B."/>
            <person name="Jarett J.K."/>
            <person name="Geller-Mcgrath D.E."/>
            <person name="Sieber C.M.K."/>
            <person name="Emerson J.B."/>
            <person name="Anantharaman K."/>
            <person name="Thomas B.C."/>
            <person name="Malmstrom R."/>
            <person name="Stieglmeier M."/>
            <person name="Klingl A."/>
            <person name="Woyke T."/>
            <person name="Ryan C.M."/>
            <person name="Banfield J.F."/>
        </authorList>
    </citation>
    <scope>NUCLEOTIDE SEQUENCE [LARGE SCALE GENOMIC DNA]</scope>
</reference>
<dbReference type="GO" id="GO:0016020">
    <property type="term" value="C:membrane"/>
    <property type="evidence" value="ECO:0007669"/>
    <property type="project" value="TreeGrafter"/>
</dbReference>
<dbReference type="Proteomes" id="UP000231382">
    <property type="component" value="Unassembled WGS sequence"/>
</dbReference>
<dbReference type="PANTHER" id="PTHR44196">
    <property type="entry name" value="DEHYDROGENASE/REDUCTASE SDR FAMILY MEMBER 7B"/>
    <property type="match status" value="1"/>
</dbReference>
<protein>
    <submittedName>
        <fullName evidence="5">Short-chain dehydrogenase</fullName>
    </submittedName>
</protein>
<dbReference type="PANTHER" id="PTHR44196:SF1">
    <property type="entry name" value="DEHYDROGENASE_REDUCTASE SDR FAMILY MEMBER 7B"/>
    <property type="match status" value="1"/>
</dbReference>
<dbReference type="Pfam" id="PF00106">
    <property type="entry name" value="adh_short"/>
    <property type="match status" value="1"/>
</dbReference>
<evidence type="ECO:0000313" key="5">
    <source>
        <dbReference type="EMBL" id="PIS07305.1"/>
    </source>
</evidence>
<gene>
    <name evidence="5" type="ORF">COT78_04080</name>
</gene>
<proteinExistence type="inferred from homology"/>
<dbReference type="Gene3D" id="3.40.50.720">
    <property type="entry name" value="NAD(P)-binding Rossmann-like Domain"/>
    <property type="match status" value="1"/>
</dbReference>
<dbReference type="InterPro" id="IPR002347">
    <property type="entry name" value="SDR_fam"/>
</dbReference>
<evidence type="ECO:0000313" key="6">
    <source>
        <dbReference type="Proteomes" id="UP000231382"/>
    </source>
</evidence>
<dbReference type="GO" id="GO:0016491">
    <property type="term" value="F:oxidoreductase activity"/>
    <property type="evidence" value="ECO:0007669"/>
    <property type="project" value="UniProtKB-KW"/>
</dbReference>
<evidence type="ECO:0000256" key="1">
    <source>
        <dbReference type="ARBA" id="ARBA00006484"/>
    </source>
</evidence>
<accession>A0A2H0W5D8</accession>
<dbReference type="SUPFAM" id="SSF51735">
    <property type="entry name" value="NAD(P)-binding Rossmann-fold domains"/>
    <property type="match status" value="1"/>
</dbReference>
<evidence type="ECO:0000256" key="2">
    <source>
        <dbReference type="ARBA" id="ARBA00023002"/>
    </source>
</evidence>
<organism evidence="5 6">
    <name type="scientific">Candidatus Berkelbacteria bacterium CG10_big_fil_rev_8_21_14_0_10_43_13</name>
    <dbReference type="NCBI Taxonomy" id="1974514"/>
    <lineage>
        <taxon>Bacteria</taxon>
        <taxon>Candidatus Berkelbacteria</taxon>
    </lineage>
</organism>
<sequence length="270" mass="29006">MQVKDKVFAVTGAGSGIGKAIVVNLLGRGAIVAGVDLNKDALDDLVKEVGVKSDLLSTHVLSITDKKAVEKLPEEVVKAHQHIDAVINDAGIIQPFVKINDLDYDAIEKVMNVNFYGALYMTKAFLPLLLKRPEGYVVNVSSMGGFLPVPGQSIYGASKAAVKLMTEGLYAELADTNVHVSVVFPGATNTNISKNSGVATPEVSSNKSKQQSYPTLSPEEVAEIIVSGIEDNRPQIFTGKDSKMMNLLYRLNPVYATNLIAKQMKSLLSK</sequence>
<comment type="similarity">
    <text evidence="1 3">Belongs to the short-chain dehydrogenases/reductases (SDR) family.</text>
</comment>
<evidence type="ECO:0000256" key="4">
    <source>
        <dbReference type="SAM" id="MobiDB-lite"/>
    </source>
</evidence>
<dbReference type="PRINTS" id="PR00080">
    <property type="entry name" value="SDRFAMILY"/>
</dbReference>
<dbReference type="PRINTS" id="PR00081">
    <property type="entry name" value="GDHRDH"/>
</dbReference>
<dbReference type="EMBL" id="PEZW01000028">
    <property type="protein sequence ID" value="PIS07305.1"/>
    <property type="molecule type" value="Genomic_DNA"/>
</dbReference>
<name>A0A2H0W5D8_9BACT</name>
<dbReference type="AlphaFoldDB" id="A0A2H0W5D8"/>
<evidence type="ECO:0000256" key="3">
    <source>
        <dbReference type="RuleBase" id="RU000363"/>
    </source>
</evidence>
<feature type="region of interest" description="Disordered" evidence="4">
    <location>
        <begin position="195"/>
        <end position="214"/>
    </location>
</feature>